<dbReference type="PANTHER" id="PTHR38978:SF2">
    <property type="entry name" value="DUF2787 DOMAIN-CONTAINING PROTEIN"/>
    <property type="match status" value="1"/>
</dbReference>
<dbReference type="AlphaFoldDB" id="A0A9X3CIM5"/>
<gene>
    <name evidence="1" type="ORF">MD483_21610</name>
</gene>
<comment type="caution">
    <text evidence="1">The sequence shown here is derived from an EMBL/GenBank/DDBJ whole genome shotgun (WGS) entry which is preliminary data.</text>
</comment>
<evidence type="ECO:0000313" key="2">
    <source>
        <dbReference type="Proteomes" id="UP001155586"/>
    </source>
</evidence>
<accession>A0A9X3CIM5</accession>
<dbReference type="EMBL" id="JAKRRX010000235">
    <property type="protein sequence ID" value="MCW8336411.1"/>
    <property type="molecule type" value="Genomic_DNA"/>
</dbReference>
<dbReference type="PANTHER" id="PTHR38978">
    <property type="entry name" value="DUF2787 DOMAIN-CONTAINING PROTEIN"/>
    <property type="match status" value="1"/>
</dbReference>
<organism evidence="1 2">
    <name type="scientific">Vibrio paucivorans</name>
    <dbReference type="NCBI Taxonomy" id="2829489"/>
    <lineage>
        <taxon>Bacteria</taxon>
        <taxon>Pseudomonadati</taxon>
        <taxon>Pseudomonadota</taxon>
        <taxon>Gammaproteobacteria</taxon>
        <taxon>Vibrionales</taxon>
        <taxon>Vibrionaceae</taxon>
        <taxon>Vibrio</taxon>
    </lineage>
</organism>
<keyword evidence="2" id="KW-1185">Reference proteome</keyword>
<dbReference type="InterPro" id="IPR021248">
    <property type="entry name" value="DUF2787"/>
</dbReference>
<dbReference type="Proteomes" id="UP001155586">
    <property type="component" value="Unassembled WGS sequence"/>
</dbReference>
<reference evidence="1" key="1">
    <citation type="submission" date="2022-02" db="EMBL/GenBank/DDBJ databases">
        <title>Vibrio sp. nov., a new bacterium isolated from Bohai sea, China.</title>
        <authorList>
            <person name="Yuan Y."/>
        </authorList>
    </citation>
    <scope>NUCLEOTIDE SEQUENCE</scope>
    <source>
        <strain evidence="1">DBSS07</strain>
    </source>
</reference>
<dbReference type="Pfam" id="PF10980">
    <property type="entry name" value="DUF2787"/>
    <property type="match status" value="1"/>
</dbReference>
<sequence>MSKQLLIRSQIGFLTTNIKSLLLPVSDALTHSIVTTLAHQLTQDDELADSLVGADGIIFNFRDASYSAEKGGFHPVEICLNKHSDGAWHYCYITDFAYIGNHYPELERGLDFDFSRGEWFAHHQQGWAPIKEDSAAKELYQLWEHNFLAYMAMEAYDHITVSRQ</sequence>
<protein>
    <submittedName>
        <fullName evidence="1">DUF2787 domain-containing protein</fullName>
    </submittedName>
</protein>
<name>A0A9X3CIM5_9VIBR</name>
<proteinExistence type="predicted"/>
<dbReference type="RefSeq" id="WP_265689495.1">
    <property type="nucleotide sequence ID" value="NZ_JAKRRX010000235.1"/>
</dbReference>
<evidence type="ECO:0000313" key="1">
    <source>
        <dbReference type="EMBL" id="MCW8336411.1"/>
    </source>
</evidence>
<dbReference type="Gene3D" id="3.10.450.430">
    <property type="entry name" value="Protein of unknown function DUF2787"/>
    <property type="match status" value="1"/>
</dbReference>